<dbReference type="PANTHER" id="PTHR23093">
    <property type="entry name" value="SIMILAR TO CHROMOSOME 3 OPEN READING FRAME 20"/>
    <property type="match status" value="1"/>
</dbReference>
<dbReference type="Proteomes" id="UP001623349">
    <property type="component" value="Unassembled WGS sequence"/>
</dbReference>
<evidence type="ECO:0000259" key="2">
    <source>
        <dbReference type="Pfam" id="PF14977"/>
    </source>
</evidence>
<dbReference type="PANTHER" id="PTHR23093:SF17">
    <property type="entry name" value="GLUTAMATE-RICH PROTEIN 6B"/>
    <property type="match status" value="1"/>
</dbReference>
<sequence length="595" mass="67845">MSDDNSSPGPSRPRPPKASKHSILSSSSSSSVEEGQSQDDESSQNESLSDVEDESPGSTDDLEFLNFEDGESEEVEEEEEEYLKEDEFWDEEALLQREAYLFQAACMEENALLREKKLQKRLEDGVLAGSPVLSTSQGTHLTISSTGSAHDLKFTSSSYYSLPGVSVALRDQSSQTEWAYKSKSGLSLRSKTGLDQDSSLLIYSKTDLEVSPDTCATPESDSFHQGAFWDTLMNEPFDKQEEGTFESLPSSYQSVFREILRELAIQGELEDDMDIPLSKLMEGDNRKKLGALLKKNFEKYRETIMWIMKQREAGQRIPEKAITITYLISTLQPPEKPEEKIVVRRHSLAWRLRLDHKWTQAKMKSYPSGNLALLISCKGVEKFTYIVLEDSERRKIRGLVTNSGHATFYNEDGGIWLSLSKLLGYYFPKGKRQKAWNWWDMSLHVHAPPFMCITLKLNKYIHVQIRSQDKVIFCFFAPKQRRICLNMGTKFKPGDGTIHRGPGPHPSITNKENVQVFSLPFAPRSQRINSKVREDLMQKVVLETDPRPTSWKIQFLLEKITRTLSFLTLSDLENFIAVVQVVLRDLSAKKSRMWS</sequence>
<dbReference type="Pfam" id="PF14977">
    <property type="entry name" value="FAM194"/>
    <property type="match status" value="1"/>
</dbReference>
<name>A0ABQ0FIK9_APOSI</name>
<feature type="compositionally biased region" description="Acidic residues" evidence="1">
    <location>
        <begin position="36"/>
        <end position="75"/>
    </location>
</feature>
<evidence type="ECO:0000256" key="1">
    <source>
        <dbReference type="SAM" id="MobiDB-lite"/>
    </source>
</evidence>
<accession>A0ABQ0FIK9</accession>
<organism evidence="3 4">
    <name type="scientific">Apodemus speciosus</name>
    <name type="common">Large Japanese field mouse</name>
    <dbReference type="NCBI Taxonomy" id="105296"/>
    <lineage>
        <taxon>Eukaryota</taxon>
        <taxon>Metazoa</taxon>
        <taxon>Chordata</taxon>
        <taxon>Craniata</taxon>
        <taxon>Vertebrata</taxon>
        <taxon>Euteleostomi</taxon>
        <taxon>Mammalia</taxon>
        <taxon>Eutheria</taxon>
        <taxon>Euarchontoglires</taxon>
        <taxon>Glires</taxon>
        <taxon>Rodentia</taxon>
        <taxon>Myomorpha</taxon>
        <taxon>Muroidea</taxon>
        <taxon>Muridae</taxon>
        <taxon>Murinae</taxon>
        <taxon>Apodemus</taxon>
    </lineage>
</organism>
<evidence type="ECO:0000313" key="3">
    <source>
        <dbReference type="EMBL" id="GAB1299100.1"/>
    </source>
</evidence>
<proteinExistence type="predicted"/>
<reference evidence="3 4" key="1">
    <citation type="submission" date="2024-08" db="EMBL/GenBank/DDBJ databases">
        <title>The draft genome of Apodemus speciosus.</title>
        <authorList>
            <person name="Nabeshima K."/>
            <person name="Suzuki S."/>
            <person name="Onuma M."/>
        </authorList>
    </citation>
    <scope>NUCLEOTIDE SEQUENCE [LARGE SCALE GENOMIC DNA]</scope>
    <source>
        <strain evidence="3">IB14-021</strain>
    </source>
</reference>
<comment type="caution">
    <text evidence="3">The sequence shown here is derived from an EMBL/GenBank/DDBJ whole genome shotgun (WGS) entry which is preliminary data.</text>
</comment>
<gene>
    <name evidence="3" type="ORF">APTSU1_001433600</name>
</gene>
<feature type="domain" description="FAM194 C-terminal" evidence="2">
    <location>
        <begin position="366"/>
        <end position="575"/>
    </location>
</feature>
<keyword evidence="4" id="KW-1185">Reference proteome</keyword>
<feature type="region of interest" description="Disordered" evidence="1">
    <location>
        <begin position="1"/>
        <end position="75"/>
    </location>
</feature>
<dbReference type="InterPro" id="IPR029281">
    <property type="entry name" value="FAM194_C"/>
</dbReference>
<feature type="compositionally biased region" description="Low complexity" evidence="1">
    <location>
        <begin position="21"/>
        <end position="35"/>
    </location>
</feature>
<protein>
    <submittedName>
        <fullName evidence="3">Glutamate-rich 6B</fullName>
    </submittedName>
</protein>
<evidence type="ECO:0000313" key="4">
    <source>
        <dbReference type="Proteomes" id="UP001623349"/>
    </source>
</evidence>
<dbReference type="EMBL" id="BAAFST010000014">
    <property type="protein sequence ID" value="GAB1299100.1"/>
    <property type="molecule type" value="Genomic_DNA"/>
</dbReference>